<dbReference type="CDD" id="cd03416">
    <property type="entry name" value="CbiX_SirB_N"/>
    <property type="match status" value="1"/>
</dbReference>
<evidence type="ECO:0000313" key="5">
    <source>
        <dbReference type="EMBL" id="PNH00191.1"/>
    </source>
</evidence>
<evidence type="ECO:0000256" key="1">
    <source>
        <dbReference type="ARBA" id="ARBA00022723"/>
    </source>
</evidence>
<dbReference type="Pfam" id="PF01903">
    <property type="entry name" value="CbiX"/>
    <property type="match status" value="1"/>
</dbReference>
<dbReference type="SUPFAM" id="SSF53800">
    <property type="entry name" value="Chelatase"/>
    <property type="match status" value="1"/>
</dbReference>
<dbReference type="AlphaFoldDB" id="A0A2J7ZIU7"/>
<keyword evidence="1" id="KW-0479">Metal-binding</keyword>
<proteinExistence type="predicted"/>
<dbReference type="OrthoDB" id="3543at2759"/>
<keyword evidence="4" id="KW-0812">Transmembrane</keyword>
<reference evidence="5 6" key="1">
    <citation type="journal article" date="2017" name="Mol. Biol. Evol.">
        <title>The 4-celled Tetrabaena socialis nuclear genome reveals the essential components for genetic control of cell number at the origin of multicellularity in the volvocine lineage.</title>
        <authorList>
            <person name="Featherston J."/>
            <person name="Arakaki Y."/>
            <person name="Hanschen E.R."/>
            <person name="Ferris P.J."/>
            <person name="Michod R.E."/>
            <person name="Olson B.J.S.C."/>
            <person name="Nozaki H."/>
            <person name="Durand P.M."/>
        </authorList>
    </citation>
    <scope>NUCLEOTIDE SEQUENCE [LARGE SCALE GENOMIC DNA]</scope>
    <source>
        <strain evidence="5 6">NIES-571</strain>
    </source>
</reference>
<feature type="region of interest" description="Disordered" evidence="3">
    <location>
        <begin position="121"/>
        <end position="145"/>
    </location>
</feature>
<accession>A0A2J7ZIU7</accession>
<keyword evidence="4" id="KW-0472">Membrane</keyword>
<evidence type="ECO:0000256" key="2">
    <source>
        <dbReference type="ARBA" id="ARBA00023239"/>
    </source>
</evidence>
<protein>
    <submittedName>
        <fullName evidence="5">Sirohydrochlorin cobaltochelatase</fullName>
    </submittedName>
</protein>
<dbReference type="InterPro" id="IPR050963">
    <property type="entry name" value="Sirohydro_Cobaltochel/CbiX"/>
</dbReference>
<evidence type="ECO:0000313" key="6">
    <source>
        <dbReference type="Proteomes" id="UP000236333"/>
    </source>
</evidence>
<dbReference type="Proteomes" id="UP000236333">
    <property type="component" value="Unassembled WGS sequence"/>
</dbReference>
<comment type="caution">
    <text evidence="5">The sequence shown here is derived from an EMBL/GenBank/DDBJ whole genome shotgun (WGS) entry which is preliminary data.</text>
</comment>
<evidence type="ECO:0000256" key="3">
    <source>
        <dbReference type="SAM" id="MobiDB-lite"/>
    </source>
</evidence>
<dbReference type="Gene3D" id="3.40.50.1400">
    <property type="match status" value="1"/>
</dbReference>
<dbReference type="PANTHER" id="PTHR33542:SF3">
    <property type="entry name" value="SIROHYDROCHLORIN FERROCHELATASE, CHLOROPLASTIC"/>
    <property type="match status" value="1"/>
</dbReference>
<dbReference type="GO" id="GO:0016829">
    <property type="term" value="F:lyase activity"/>
    <property type="evidence" value="ECO:0007669"/>
    <property type="project" value="UniProtKB-KW"/>
</dbReference>
<keyword evidence="2" id="KW-0456">Lyase</keyword>
<dbReference type="PANTHER" id="PTHR33542">
    <property type="entry name" value="SIROHYDROCHLORIN FERROCHELATASE, CHLOROPLASTIC"/>
    <property type="match status" value="1"/>
</dbReference>
<organism evidence="5 6">
    <name type="scientific">Tetrabaena socialis</name>
    <dbReference type="NCBI Taxonomy" id="47790"/>
    <lineage>
        <taxon>Eukaryota</taxon>
        <taxon>Viridiplantae</taxon>
        <taxon>Chlorophyta</taxon>
        <taxon>core chlorophytes</taxon>
        <taxon>Chlorophyceae</taxon>
        <taxon>CS clade</taxon>
        <taxon>Chlamydomonadales</taxon>
        <taxon>Tetrabaenaceae</taxon>
        <taxon>Tetrabaena</taxon>
    </lineage>
</organism>
<keyword evidence="4" id="KW-1133">Transmembrane helix</keyword>
<sequence length="179" mass="18180">MGRCLEAAAARAVGVVIVDHGSRKKESNEMLVELGRLYGSLTGHDIVEIAHMEIAEPTIEQAVAPYFLSRGRHIQQDIPLLVAQAAEAHPGLSCVIADPIGLAPLMAQLISNRVATALEGRSGSGPLPTATLPLPPPVAGTQPPTAAVEAEAPPSAAVAFAITAVAAVATAAAAFSSLS</sequence>
<gene>
    <name evidence="5" type="ORF">TSOC_014000</name>
</gene>
<dbReference type="GO" id="GO:0046872">
    <property type="term" value="F:metal ion binding"/>
    <property type="evidence" value="ECO:0007669"/>
    <property type="project" value="UniProtKB-KW"/>
</dbReference>
<dbReference type="EMBL" id="PGGS01001619">
    <property type="protein sequence ID" value="PNH00191.1"/>
    <property type="molecule type" value="Genomic_DNA"/>
</dbReference>
<feature type="transmembrane region" description="Helical" evidence="4">
    <location>
        <begin position="156"/>
        <end position="178"/>
    </location>
</feature>
<dbReference type="InterPro" id="IPR002762">
    <property type="entry name" value="CbiX-like"/>
</dbReference>
<evidence type="ECO:0000256" key="4">
    <source>
        <dbReference type="SAM" id="Phobius"/>
    </source>
</evidence>
<keyword evidence="6" id="KW-1185">Reference proteome</keyword>
<name>A0A2J7ZIU7_9CHLO</name>